<dbReference type="InterPro" id="IPR011703">
    <property type="entry name" value="ATPase_AAA-3"/>
</dbReference>
<accession>A0AA35TAP2</accession>
<organism evidence="4 5">
    <name type="scientific">Geodia barretti</name>
    <name type="common">Barrett's horny sponge</name>
    <dbReference type="NCBI Taxonomy" id="519541"/>
    <lineage>
        <taxon>Eukaryota</taxon>
        <taxon>Metazoa</taxon>
        <taxon>Porifera</taxon>
        <taxon>Demospongiae</taxon>
        <taxon>Heteroscleromorpha</taxon>
        <taxon>Tetractinellida</taxon>
        <taxon>Astrophorina</taxon>
        <taxon>Geodiidae</taxon>
        <taxon>Geodia</taxon>
    </lineage>
</organism>
<evidence type="ECO:0000313" key="5">
    <source>
        <dbReference type="Proteomes" id="UP001174909"/>
    </source>
</evidence>
<dbReference type="CDD" id="cd00009">
    <property type="entry name" value="AAA"/>
    <property type="match status" value="1"/>
</dbReference>
<feature type="domain" description="AAA+ ATPase" evidence="3">
    <location>
        <begin position="29"/>
        <end position="170"/>
    </location>
</feature>
<dbReference type="GO" id="GO:0016887">
    <property type="term" value="F:ATP hydrolysis activity"/>
    <property type="evidence" value="ECO:0007669"/>
    <property type="project" value="InterPro"/>
</dbReference>
<keyword evidence="2" id="KW-0067">ATP-binding</keyword>
<dbReference type="Proteomes" id="UP001174909">
    <property type="component" value="Unassembled WGS sequence"/>
</dbReference>
<evidence type="ECO:0000259" key="3">
    <source>
        <dbReference type="SMART" id="SM00382"/>
    </source>
</evidence>
<proteinExistence type="predicted"/>
<gene>
    <name evidence="4" type="ORF">GBAR_LOCUS24474</name>
</gene>
<dbReference type="InterPro" id="IPR003593">
    <property type="entry name" value="AAA+_ATPase"/>
</dbReference>
<dbReference type="FunFam" id="3.40.50.300:FF:000640">
    <property type="entry name" value="MoxR family ATPase"/>
    <property type="match status" value="1"/>
</dbReference>
<dbReference type="SMART" id="SM00382">
    <property type="entry name" value="AAA"/>
    <property type="match status" value="1"/>
</dbReference>
<dbReference type="GO" id="GO:0005524">
    <property type="term" value="F:ATP binding"/>
    <property type="evidence" value="ECO:0007669"/>
    <property type="project" value="UniProtKB-KW"/>
</dbReference>
<comment type="caution">
    <text evidence="4">The sequence shown here is derived from an EMBL/GenBank/DDBJ whole genome shotgun (WGS) entry which is preliminary data.</text>
</comment>
<evidence type="ECO:0000313" key="4">
    <source>
        <dbReference type="EMBL" id="CAI8044088.1"/>
    </source>
</evidence>
<keyword evidence="1" id="KW-0547">Nucleotide-binding</keyword>
<sequence>MATRIRENVQRVIVGKDEPINLAIIALLCRGHILVEDAPGIGKTTLAKALAQSLQCTFKRIQFTPDLMPTDVLGVNFYNQRTGDFQFRGGPIFSQMLLADEINRATPRTQSSLLEAMQERQATVDGETRPLPEPFLVMATQNPIEMEGTFPLPEAQLDRFMLRIRLGYPTPEEESDILLRFERDFEPPEIDAVIDAAELSEMQALVNQVLVDDAVRMYTSF</sequence>
<evidence type="ECO:0000256" key="1">
    <source>
        <dbReference type="ARBA" id="ARBA00022741"/>
    </source>
</evidence>
<reference evidence="4" key="1">
    <citation type="submission" date="2023-03" db="EMBL/GenBank/DDBJ databases">
        <authorList>
            <person name="Steffen K."/>
            <person name="Cardenas P."/>
        </authorList>
    </citation>
    <scope>NUCLEOTIDE SEQUENCE</scope>
</reference>
<dbReference type="SUPFAM" id="SSF52540">
    <property type="entry name" value="P-loop containing nucleoside triphosphate hydrolases"/>
    <property type="match status" value="1"/>
</dbReference>
<evidence type="ECO:0000256" key="2">
    <source>
        <dbReference type="ARBA" id="ARBA00022840"/>
    </source>
</evidence>
<dbReference type="Pfam" id="PF07726">
    <property type="entry name" value="AAA_3"/>
    <property type="match status" value="1"/>
</dbReference>
<dbReference type="InterPro" id="IPR027417">
    <property type="entry name" value="P-loop_NTPase"/>
</dbReference>
<dbReference type="InterPro" id="IPR050764">
    <property type="entry name" value="CbbQ/NirQ/NorQ/GpvN"/>
</dbReference>
<dbReference type="PANTHER" id="PTHR42759">
    <property type="entry name" value="MOXR FAMILY PROTEIN"/>
    <property type="match status" value="1"/>
</dbReference>
<dbReference type="Gene3D" id="3.40.50.300">
    <property type="entry name" value="P-loop containing nucleotide triphosphate hydrolases"/>
    <property type="match status" value="1"/>
</dbReference>
<dbReference type="PANTHER" id="PTHR42759:SF5">
    <property type="entry name" value="METHANOL DEHYDROGENASE REGULATOR"/>
    <property type="match status" value="1"/>
</dbReference>
<name>A0AA35TAP2_GEOBA</name>
<dbReference type="EMBL" id="CASHTH010003372">
    <property type="protein sequence ID" value="CAI8044088.1"/>
    <property type="molecule type" value="Genomic_DNA"/>
</dbReference>
<protein>
    <submittedName>
        <fullName evidence="4">Uncharacterized protein YeaC</fullName>
    </submittedName>
</protein>
<keyword evidence="5" id="KW-1185">Reference proteome</keyword>
<dbReference type="AlphaFoldDB" id="A0AA35TAP2"/>